<evidence type="ECO:0000259" key="3">
    <source>
        <dbReference type="Pfam" id="PF04389"/>
    </source>
</evidence>
<dbReference type="SUPFAM" id="SSF53187">
    <property type="entry name" value="Zn-dependent exopeptidases"/>
    <property type="match status" value="1"/>
</dbReference>
<reference evidence="4 5" key="1">
    <citation type="submission" date="2017-02" db="EMBL/GenBank/DDBJ databases">
        <title>The new phylogeny of genus Mycobacterium.</title>
        <authorList>
            <person name="Tortoli E."/>
            <person name="Trovato A."/>
            <person name="Cirillo D.M."/>
        </authorList>
    </citation>
    <scope>NUCLEOTIDE SEQUENCE [LARGE SCALE GENOMIC DNA]</scope>
    <source>
        <strain evidence="4 5">DSM 45578</strain>
    </source>
</reference>
<evidence type="ECO:0000259" key="2">
    <source>
        <dbReference type="Pfam" id="PF02225"/>
    </source>
</evidence>
<dbReference type="GO" id="GO:0006508">
    <property type="term" value="P:proteolysis"/>
    <property type="evidence" value="ECO:0007669"/>
    <property type="project" value="InterPro"/>
</dbReference>
<gene>
    <name evidence="4" type="ORF">BST17_18060</name>
</gene>
<dbReference type="RefSeq" id="WP_083060274.1">
    <property type="nucleotide sequence ID" value="NZ_JACKVM010000008.1"/>
</dbReference>
<feature type="domain" description="Peptidase M28" evidence="3">
    <location>
        <begin position="232"/>
        <end position="445"/>
    </location>
</feature>
<dbReference type="PROSITE" id="PS51257">
    <property type="entry name" value="PROKAR_LIPOPROTEIN"/>
    <property type="match status" value="1"/>
</dbReference>
<proteinExistence type="predicted"/>
<dbReference type="Pfam" id="PF04389">
    <property type="entry name" value="Peptidase_M28"/>
    <property type="match status" value="1"/>
</dbReference>
<dbReference type="PANTHER" id="PTHR12147:SF26">
    <property type="entry name" value="PEPTIDASE M28 DOMAIN-CONTAINING PROTEIN"/>
    <property type="match status" value="1"/>
</dbReference>
<feature type="chain" id="PRO_5012958866" evidence="1">
    <location>
        <begin position="21"/>
        <end position="474"/>
    </location>
</feature>
<keyword evidence="1" id="KW-0732">Signal</keyword>
<accession>A0A1W9YTW9</accession>
<feature type="signal peptide" evidence="1">
    <location>
        <begin position="1"/>
        <end position="20"/>
    </location>
</feature>
<name>A0A1W9YTW9_MYCBA</name>
<dbReference type="InterPro" id="IPR007484">
    <property type="entry name" value="Peptidase_M28"/>
</dbReference>
<dbReference type="Gene3D" id="3.50.30.30">
    <property type="match status" value="1"/>
</dbReference>
<dbReference type="STRING" id="564198.BST17_18060"/>
<comment type="caution">
    <text evidence="4">The sequence shown here is derived from an EMBL/GenBank/DDBJ whole genome shotgun (WGS) entry which is preliminary data.</text>
</comment>
<protein>
    <submittedName>
        <fullName evidence="4">Peptidase M28</fullName>
    </submittedName>
</protein>
<dbReference type="Pfam" id="PF02225">
    <property type="entry name" value="PA"/>
    <property type="match status" value="1"/>
</dbReference>
<dbReference type="EMBL" id="MVHJ01000015">
    <property type="protein sequence ID" value="ORA03528.1"/>
    <property type="molecule type" value="Genomic_DNA"/>
</dbReference>
<dbReference type="InterPro" id="IPR003137">
    <property type="entry name" value="PA_domain"/>
</dbReference>
<sequence length="474" mass="48516">MRKLLAAIAAALLLASCTSAPEPEPLDPKELAGAVTADAIFAHLERLNGIADANDGSRAVGTSGYDATVDYISEVLRDNGFEITTPEYEWLKMGDPGKPTLEVAGRSYPVTQASPLASTPRGGVRGLSLRPRDPAGCKAADYGNIRGALAIVDDTGCSVVVKQNAAVAKGAVGLLVVSAGGTKGLFEPGYYQKLTLPVAVIDRTIDAALRRTNDPVRLILDAQASVARSKSVIAQTSTGDSTDIVVAGAHLDSAPRSPGVNDNGSGVAALLAIADAMGSAPKIDNAVRFAFWGSQRLGAAGKYLAGLDDGGLDDIAAYLDATMIGSPNPGYFTLDGDQSGQPNPAIAADTVPEGSAGIERTLAGYLNGAGVRPADMPLDMAGDYGPFLAAGVPVGGLTTGAKQQKTPVQARLWGGRAGAPFDPNAGGPRDGMDNVDHRALSITGPAMAFTIGTYARSIEGVNGLPPRDSRNRRG</sequence>
<dbReference type="Gene3D" id="3.40.630.10">
    <property type="entry name" value="Zn peptidases"/>
    <property type="match status" value="1"/>
</dbReference>
<dbReference type="AlphaFoldDB" id="A0A1W9YTW9"/>
<evidence type="ECO:0000256" key="1">
    <source>
        <dbReference type="SAM" id="SignalP"/>
    </source>
</evidence>
<keyword evidence="5" id="KW-1185">Reference proteome</keyword>
<dbReference type="PANTHER" id="PTHR12147">
    <property type="entry name" value="METALLOPEPTIDASE M28 FAMILY MEMBER"/>
    <property type="match status" value="1"/>
</dbReference>
<evidence type="ECO:0000313" key="4">
    <source>
        <dbReference type="EMBL" id="ORA03528.1"/>
    </source>
</evidence>
<dbReference type="InterPro" id="IPR045175">
    <property type="entry name" value="M28_fam"/>
</dbReference>
<dbReference type="OrthoDB" id="345880at2"/>
<dbReference type="Proteomes" id="UP000192366">
    <property type="component" value="Unassembled WGS sequence"/>
</dbReference>
<evidence type="ECO:0000313" key="5">
    <source>
        <dbReference type="Proteomes" id="UP000192366"/>
    </source>
</evidence>
<organism evidence="4 5">
    <name type="scientific">Mycolicibacterium bacteremicum</name>
    <name type="common">Mycobacterium bacteremicum</name>
    <dbReference type="NCBI Taxonomy" id="564198"/>
    <lineage>
        <taxon>Bacteria</taxon>
        <taxon>Bacillati</taxon>
        <taxon>Actinomycetota</taxon>
        <taxon>Actinomycetes</taxon>
        <taxon>Mycobacteriales</taxon>
        <taxon>Mycobacteriaceae</taxon>
        <taxon>Mycolicibacterium</taxon>
    </lineage>
</organism>
<dbReference type="GO" id="GO:0008235">
    <property type="term" value="F:metalloexopeptidase activity"/>
    <property type="evidence" value="ECO:0007669"/>
    <property type="project" value="InterPro"/>
</dbReference>
<feature type="domain" description="PA" evidence="2">
    <location>
        <begin position="133"/>
        <end position="204"/>
    </location>
</feature>